<protein>
    <submittedName>
        <fullName evidence="2">Uncharacterized protein</fullName>
    </submittedName>
</protein>
<evidence type="ECO:0000256" key="1">
    <source>
        <dbReference type="SAM" id="MobiDB-lite"/>
    </source>
</evidence>
<dbReference type="AlphaFoldDB" id="A0A5N7AX40"/>
<evidence type="ECO:0000313" key="2">
    <source>
        <dbReference type="EMBL" id="KAE8374293.1"/>
    </source>
</evidence>
<accession>A0A5N7AX40</accession>
<reference evidence="2 3" key="1">
    <citation type="submission" date="2019-04" db="EMBL/GenBank/DDBJ databases">
        <title>Friends and foes A comparative genomics studyof 23 Aspergillus species from section Flavi.</title>
        <authorList>
            <consortium name="DOE Joint Genome Institute"/>
            <person name="Kjaerbolling I."/>
            <person name="Vesth T."/>
            <person name="Frisvad J.C."/>
            <person name="Nybo J.L."/>
            <person name="Theobald S."/>
            <person name="Kildgaard S."/>
            <person name="Isbrandt T."/>
            <person name="Kuo A."/>
            <person name="Sato A."/>
            <person name="Lyhne E.K."/>
            <person name="Kogle M.E."/>
            <person name="Wiebenga A."/>
            <person name="Kun R.S."/>
            <person name="Lubbers R.J."/>
            <person name="Makela M.R."/>
            <person name="Barry K."/>
            <person name="Chovatia M."/>
            <person name="Clum A."/>
            <person name="Daum C."/>
            <person name="Haridas S."/>
            <person name="He G."/>
            <person name="LaButti K."/>
            <person name="Lipzen A."/>
            <person name="Mondo S."/>
            <person name="Riley R."/>
            <person name="Salamov A."/>
            <person name="Simmons B.A."/>
            <person name="Magnuson J.K."/>
            <person name="Henrissat B."/>
            <person name="Mortensen U.H."/>
            <person name="Larsen T.O."/>
            <person name="Devries R.P."/>
            <person name="Grigoriev I.V."/>
            <person name="Machida M."/>
            <person name="Baker S.E."/>
            <person name="Andersen M.R."/>
        </authorList>
    </citation>
    <scope>NUCLEOTIDE SEQUENCE [LARGE SCALE GENOMIC DNA]</scope>
    <source>
        <strain evidence="2 3">IBT 29228</strain>
    </source>
</reference>
<sequence length="71" mass="8044">MSLSRALWLCVSFARPPHSLSSHFVQTQIKSLKKKDNNNNNNSTDGQTKKYLSSTKKNPSRKDSKFPLHGL</sequence>
<feature type="compositionally biased region" description="Polar residues" evidence="1">
    <location>
        <begin position="43"/>
        <end position="57"/>
    </location>
</feature>
<organism evidence="2 3">
    <name type="scientific">Aspergillus bertholletiae</name>
    <dbReference type="NCBI Taxonomy" id="1226010"/>
    <lineage>
        <taxon>Eukaryota</taxon>
        <taxon>Fungi</taxon>
        <taxon>Dikarya</taxon>
        <taxon>Ascomycota</taxon>
        <taxon>Pezizomycotina</taxon>
        <taxon>Eurotiomycetes</taxon>
        <taxon>Eurotiomycetidae</taxon>
        <taxon>Eurotiales</taxon>
        <taxon>Aspergillaceae</taxon>
        <taxon>Aspergillus</taxon>
        <taxon>Aspergillus subgen. Circumdati</taxon>
    </lineage>
</organism>
<dbReference type="EMBL" id="ML736289">
    <property type="protein sequence ID" value="KAE8374293.1"/>
    <property type="molecule type" value="Genomic_DNA"/>
</dbReference>
<evidence type="ECO:0000313" key="3">
    <source>
        <dbReference type="Proteomes" id="UP000326198"/>
    </source>
</evidence>
<name>A0A5N7AX40_9EURO</name>
<proteinExistence type="predicted"/>
<keyword evidence="3" id="KW-1185">Reference proteome</keyword>
<dbReference type="Proteomes" id="UP000326198">
    <property type="component" value="Unassembled WGS sequence"/>
</dbReference>
<gene>
    <name evidence="2" type="ORF">BDV26DRAFT_270381</name>
</gene>
<feature type="non-terminal residue" evidence="2">
    <location>
        <position position="71"/>
    </location>
</feature>
<feature type="compositionally biased region" description="Basic and acidic residues" evidence="1">
    <location>
        <begin position="60"/>
        <end position="71"/>
    </location>
</feature>
<feature type="region of interest" description="Disordered" evidence="1">
    <location>
        <begin position="31"/>
        <end position="71"/>
    </location>
</feature>